<dbReference type="Gene3D" id="3.40.50.620">
    <property type="entry name" value="HUPs"/>
    <property type="match status" value="1"/>
</dbReference>
<dbReference type="GO" id="GO:0006529">
    <property type="term" value="P:asparagine biosynthetic process"/>
    <property type="evidence" value="ECO:0007669"/>
    <property type="project" value="InterPro"/>
</dbReference>
<dbReference type="GO" id="GO:0004066">
    <property type="term" value="F:asparagine synthase (glutamine-hydrolyzing) activity"/>
    <property type="evidence" value="ECO:0007669"/>
    <property type="project" value="InterPro"/>
</dbReference>
<dbReference type="InterPro" id="IPR001962">
    <property type="entry name" value="Asn_synthase"/>
</dbReference>
<evidence type="ECO:0008006" key="4">
    <source>
        <dbReference type="Google" id="ProtNLM"/>
    </source>
</evidence>
<dbReference type="PANTHER" id="PTHR43284">
    <property type="entry name" value="ASPARAGINE SYNTHETASE (GLUTAMINE-HYDROLYZING)"/>
    <property type="match status" value="1"/>
</dbReference>
<comment type="caution">
    <text evidence="3">The sequence shown here is derived from an EMBL/GenBank/DDBJ whole genome shotgun (WGS) entry which is preliminary data.</text>
</comment>
<organism evidence="3">
    <name type="scientific">bioreactor metagenome</name>
    <dbReference type="NCBI Taxonomy" id="1076179"/>
    <lineage>
        <taxon>unclassified sequences</taxon>
        <taxon>metagenomes</taxon>
        <taxon>ecological metagenomes</taxon>
    </lineage>
</organism>
<name>A0A644VIL9_9ZZZZ</name>
<dbReference type="SUPFAM" id="SSF52402">
    <property type="entry name" value="Adenine nucleotide alpha hydrolases-like"/>
    <property type="match status" value="1"/>
</dbReference>
<evidence type="ECO:0000259" key="1">
    <source>
        <dbReference type="Pfam" id="PF00733"/>
    </source>
</evidence>
<accession>A0A644VIL9</accession>
<dbReference type="Pfam" id="PF00733">
    <property type="entry name" value="Asn_synthase"/>
    <property type="match status" value="1"/>
</dbReference>
<dbReference type="InterPro" id="IPR014729">
    <property type="entry name" value="Rossmann-like_a/b/a_fold"/>
</dbReference>
<dbReference type="AlphaFoldDB" id="A0A644VIL9"/>
<dbReference type="SUPFAM" id="SSF56235">
    <property type="entry name" value="N-terminal nucleophile aminohydrolases (Ntn hydrolases)"/>
    <property type="match status" value="1"/>
</dbReference>
<sequence>MAGFTAIFSKHTITQDFSFRDKSAIENPSDFSLKHISGNQIRIEQFTITKFLAEKICQEDENFIIVTDGVLLNLNQLQQKYQVDDVFSLLKTLYTSKGKTFVNELRGDYSGLIFDKSTNTCFVFTNHTGSKRIFYLLHGDYFICSSDLAEISHLMDEFGIDKTLNEHAAYFLLTNGFMLEEHTLVAQVKRLMPGNFLIFENNKLEIANYFHLKNIHKTTDSKKQIIDNIDALFGNAVRLQFEKDKAYGYGHAATLSGGLDSRMTILVAHKIGYTNQLNFTFSQEGYLDEKIARKIARDYGHEFIFKSLGSGDYLKEIDPTVRLNDGLVIYSGGVHVLDAIRRIDLKNYGLVHTGLIGDAVIGSFLSAPQTVKPGITDGMYSTVLADAIKAKLTEITGQYENEELYKFYSRAFLGAMNGNYIFDQVSHAVSPFLDVDFLSYCYSIPDELKYKQQIYIEWIKVKHRDFARYPWEKTGVSPLKSNNILKYTDLRYYQRMSLKFFDKLSGKLKSGMNPFDFWLTENKTLATYLEQYFQQHIILLEYNSTLQEDCIRLFKTGNAGEKFQVLTLLSALKLHQIKA</sequence>
<gene>
    <name evidence="3" type="ORF">SDC9_37204</name>
</gene>
<protein>
    <recommendedName>
        <fullName evidence="4">Asparagine synthase (glutamine-hydrolyzing)</fullName>
    </recommendedName>
</protein>
<dbReference type="InterPro" id="IPR017932">
    <property type="entry name" value="GATase_2_dom"/>
</dbReference>
<dbReference type="EMBL" id="VSSQ01000321">
    <property type="protein sequence ID" value="MPL91141.1"/>
    <property type="molecule type" value="Genomic_DNA"/>
</dbReference>
<reference evidence="3" key="1">
    <citation type="submission" date="2019-08" db="EMBL/GenBank/DDBJ databases">
        <authorList>
            <person name="Kucharzyk K."/>
            <person name="Murdoch R.W."/>
            <person name="Higgins S."/>
            <person name="Loffler F."/>
        </authorList>
    </citation>
    <scope>NUCLEOTIDE SEQUENCE</scope>
</reference>
<evidence type="ECO:0000313" key="3">
    <source>
        <dbReference type="EMBL" id="MPL91141.1"/>
    </source>
</evidence>
<dbReference type="InterPro" id="IPR051786">
    <property type="entry name" value="ASN_synthetase/amidase"/>
</dbReference>
<dbReference type="Gene3D" id="3.60.20.10">
    <property type="entry name" value="Glutamine Phosphoribosylpyrophosphate, subunit 1, domain 1"/>
    <property type="match status" value="1"/>
</dbReference>
<evidence type="ECO:0000259" key="2">
    <source>
        <dbReference type="Pfam" id="PF13537"/>
    </source>
</evidence>
<dbReference type="PANTHER" id="PTHR43284:SF1">
    <property type="entry name" value="ASPARAGINE SYNTHETASE"/>
    <property type="match status" value="1"/>
</dbReference>
<dbReference type="InterPro" id="IPR029055">
    <property type="entry name" value="Ntn_hydrolases_N"/>
</dbReference>
<feature type="domain" description="Asparagine synthetase" evidence="1">
    <location>
        <begin position="229"/>
        <end position="362"/>
    </location>
</feature>
<feature type="domain" description="Glutamine amidotransferase type-2" evidence="2">
    <location>
        <begin position="58"/>
        <end position="151"/>
    </location>
</feature>
<dbReference type="Pfam" id="PF13537">
    <property type="entry name" value="GATase_7"/>
    <property type="match status" value="1"/>
</dbReference>
<proteinExistence type="predicted"/>